<dbReference type="EMBL" id="JACJQY010000004">
    <property type="protein sequence ID" value="MBD2316016.1"/>
    <property type="molecule type" value="Genomic_DNA"/>
</dbReference>
<evidence type="ECO:0000256" key="2">
    <source>
        <dbReference type="SAM" id="MobiDB-lite"/>
    </source>
</evidence>
<name>A0ABR8C601_9CYAN</name>
<evidence type="ECO:0000313" key="4">
    <source>
        <dbReference type="EMBL" id="MBD2316016.1"/>
    </source>
</evidence>
<evidence type="ECO:0000256" key="1">
    <source>
        <dbReference type="ARBA" id="ARBA00022729"/>
    </source>
</evidence>
<gene>
    <name evidence="4" type="ORF">H6G05_04020</name>
</gene>
<keyword evidence="3" id="KW-0812">Transmembrane</keyword>
<keyword evidence="5" id="KW-1185">Reference proteome</keyword>
<sequence length="355" mass="38862">MLSIAELAHKRDPKAIAEIICQELQPLDMEKLDVAVEIVDSSLELQIRTDSAIDKEKLLTLVHSKLQNLHVKSVAKFKIHCWRNDQEMHEHRLLWTEQFMLDLPKSSPSNISDLEPEVASTRSPETRAPEPKLSKHSVLQQAISKIAPTHNQAQNHLPNSDLEPAPSKRVSSSSLVRTNHHQQKTQSIGNYWQLVLVGLSIVLLGLGIGASVRAITSRVVVEASSATSVSDSSTENKVVTNPTATTKPTSTQTIEPSVLTTPSTKVDPSLSVEAIAPTLSVQEPELVNLEKFNRIKKGMTIEQVEKILGKSGQVIAENNSNNSIGKVYSWKNPQGSNAIIEFKDGQVVAKAQAGL</sequence>
<dbReference type="Proteomes" id="UP000618445">
    <property type="component" value="Unassembled WGS sequence"/>
</dbReference>
<feature type="compositionally biased region" description="Low complexity" evidence="2">
    <location>
        <begin position="233"/>
        <end position="253"/>
    </location>
</feature>
<keyword evidence="1" id="KW-0732">Signal</keyword>
<protein>
    <submittedName>
        <fullName evidence="4">Uncharacterized protein</fullName>
    </submittedName>
</protein>
<dbReference type="InterPro" id="IPR037873">
    <property type="entry name" value="BamE-like"/>
</dbReference>
<feature type="region of interest" description="Disordered" evidence="2">
    <location>
        <begin position="150"/>
        <end position="182"/>
    </location>
</feature>
<comment type="caution">
    <text evidence="4">The sequence shown here is derived from an EMBL/GenBank/DDBJ whole genome shotgun (WGS) entry which is preliminary data.</text>
</comment>
<evidence type="ECO:0000313" key="5">
    <source>
        <dbReference type="Proteomes" id="UP000618445"/>
    </source>
</evidence>
<organism evidence="4 5">
    <name type="scientific">Phormidium tenue FACHB-1050</name>
    <dbReference type="NCBI Taxonomy" id="2692857"/>
    <lineage>
        <taxon>Bacteria</taxon>
        <taxon>Bacillati</taxon>
        <taxon>Cyanobacteriota</taxon>
        <taxon>Cyanophyceae</taxon>
        <taxon>Oscillatoriophycideae</taxon>
        <taxon>Oscillatoriales</taxon>
        <taxon>Oscillatoriaceae</taxon>
        <taxon>Phormidium</taxon>
    </lineage>
</organism>
<feature type="region of interest" description="Disordered" evidence="2">
    <location>
        <begin position="233"/>
        <end position="262"/>
    </location>
</feature>
<dbReference type="Gene3D" id="3.30.1450.10">
    <property type="match status" value="1"/>
</dbReference>
<feature type="compositionally biased region" description="Basic and acidic residues" evidence="2">
    <location>
        <begin position="124"/>
        <end position="133"/>
    </location>
</feature>
<feature type="region of interest" description="Disordered" evidence="2">
    <location>
        <begin position="106"/>
        <end position="135"/>
    </location>
</feature>
<keyword evidence="3" id="KW-0472">Membrane</keyword>
<accession>A0ABR8C601</accession>
<proteinExistence type="predicted"/>
<feature type="transmembrane region" description="Helical" evidence="3">
    <location>
        <begin position="191"/>
        <end position="212"/>
    </location>
</feature>
<reference evidence="4 5" key="1">
    <citation type="journal article" date="2020" name="ISME J.">
        <title>Comparative genomics reveals insights into cyanobacterial evolution and habitat adaptation.</title>
        <authorList>
            <person name="Chen M.Y."/>
            <person name="Teng W.K."/>
            <person name="Zhao L."/>
            <person name="Hu C.X."/>
            <person name="Zhou Y.K."/>
            <person name="Han B.P."/>
            <person name="Song L.R."/>
            <person name="Shu W.S."/>
        </authorList>
    </citation>
    <scope>NUCLEOTIDE SEQUENCE [LARGE SCALE GENOMIC DNA]</scope>
    <source>
        <strain evidence="4 5">FACHB-1050</strain>
    </source>
</reference>
<keyword evidence="3" id="KW-1133">Transmembrane helix</keyword>
<evidence type="ECO:0000256" key="3">
    <source>
        <dbReference type="SAM" id="Phobius"/>
    </source>
</evidence>
<dbReference type="RefSeq" id="WP_190576522.1">
    <property type="nucleotide sequence ID" value="NZ_CAWPQU010000034.1"/>
</dbReference>